<accession>A0A3N0E4R4</accession>
<evidence type="ECO:0000313" key="7">
    <source>
        <dbReference type="EMBL" id="RNL82832.1"/>
    </source>
</evidence>
<reference evidence="7 8" key="1">
    <citation type="submission" date="2018-11" db="EMBL/GenBank/DDBJ databases">
        <title>The genome draft of YIM 96095.</title>
        <authorList>
            <person name="Tang S.-K."/>
            <person name="Chunyu W.-X."/>
            <person name="Feng Y.-Z."/>
        </authorList>
    </citation>
    <scope>NUCLEOTIDE SEQUENCE [LARGE SCALE GENOMIC DNA]</scope>
    <source>
        <strain evidence="7 8">YIM 96095</strain>
    </source>
</reference>
<protein>
    <recommendedName>
        <fullName evidence="6">Probable membrane transporter protein</fullName>
    </recommendedName>
</protein>
<evidence type="ECO:0000256" key="2">
    <source>
        <dbReference type="ARBA" id="ARBA00009142"/>
    </source>
</evidence>
<evidence type="ECO:0000256" key="5">
    <source>
        <dbReference type="ARBA" id="ARBA00023136"/>
    </source>
</evidence>
<keyword evidence="5 6" id="KW-0472">Membrane</keyword>
<organism evidence="7 8">
    <name type="scientific">Halostreptopolyspora alba</name>
    <dbReference type="NCBI Taxonomy" id="2487137"/>
    <lineage>
        <taxon>Bacteria</taxon>
        <taxon>Bacillati</taxon>
        <taxon>Actinomycetota</taxon>
        <taxon>Actinomycetes</taxon>
        <taxon>Streptosporangiales</taxon>
        <taxon>Nocardiopsidaceae</taxon>
        <taxon>Halostreptopolyspora</taxon>
    </lineage>
</organism>
<proteinExistence type="inferred from homology"/>
<dbReference type="InterPro" id="IPR002781">
    <property type="entry name" value="TM_pro_TauE-like"/>
</dbReference>
<evidence type="ECO:0000256" key="1">
    <source>
        <dbReference type="ARBA" id="ARBA00004141"/>
    </source>
</evidence>
<dbReference type="Proteomes" id="UP000269198">
    <property type="component" value="Unassembled WGS sequence"/>
</dbReference>
<dbReference type="InterPro" id="IPR051598">
    <property type="entry name" value="TSUP/Inactive_protease-like"/>
</dbReference>
<keyword evidence="6" id="KW-1003">Cell membrane</keyword>
<evidence type="ECO:0000256" key="3">
    <source>
        <dbReference type="ARBA" id="ARBA00022692"/>
    </source>
</evidence>
<comment type="subcellular location">
    <subcellularLocation>
        <location evidence="6">Cell membrane</location>
        <topology evidence="6">Multi-pass membrane protein</topology>
    </subcellularLocation>
    <subcellularLocation>
        <location evidence="1">Membrane</location>
        <topology evidence="1">Multi-pass membrane protein</topology>
    </subcellularLocation>
</comment>
<feature type="transmembrane region" description="Helical" evidence="6">
    <location>
        <begin position="100"/>
        <end position="120"/>
    </location>
</feature>
<feature type="transmembrane region" description="Helical" evidence="6">
    <location>
        <begin position="72"/>
        <end position="94"/>
    </location>
</feature>
<evidence type="ECO:0000256" key="6">
    <source>
        <dbReference type="RuleBase" id="RU363041"/>
    </source>
</evidence>
<evidence type="ECO:0000313" key="8">
    <source>
        <dbReference type="Proteomes" id="UP000269198"/>
    </source>
</evidence>
<comment type="caution">
    <text evidence="7">The sequence shown here is derived from an EMBL/GenBank/DDBJ whole genome shotgun (WGS) entry which is preliminary data.</text>
</comment>
<dbReference type="RefSeq" id="WP_123202566.1">
    <property type="nucleotide sequence ID" value="NZ_RJMB01000020.1"/>
</dbReference>
<keyword evidence="8" id="KW-1185">Reference proteome</keyword>
<feature type="transmembrane region" description="Helical" evidence="6">
    <location>
        <begin position="256"/>
        <end position="279"/>
    </location>
</feature>
<name>A0A3N0E4R4_9ACTN</name>
<feature type="transmembrane region" description="Helical" evidence="6">
    <location>
        <begin position="232"/>
        <end position="250"/>
    </location>
</feature>
<dbReference type="AlphaFoldDB" id="A0A3N0E4R4"/>
<evidence type="ECO:0000256" key="4">
    <source>
        <dbReference type="ARBA" id="ARBA00022989"/>
    </source>
</evidence>
<dbReference type="GO" id="GO:0005886">
    <property type="term" value="C:plasma membrane"/>
    <property type="evidence" value="ECO:0007669"/>
    <property type="project" value="UniProtKB-SubCell"/>
</dbReference>
<dbReference type="PANTHER" id="PTHR43701:SF12">
    <property type="entry name" value="MEMBRANE TRANSPORTER PROTEIN YTNM-RELATED"/>
    <property type="match status" value="1"/>
</dbReference>
<gene>
    <name evidence="7" type="ORF">EFW17_17895</name>
</gene>
<dbReference type="OrthoDB" id="45564at2"/>
<keyword evidence="3 6" id="KW-0812">Transmembrane</keyword>
<sequence length="301" mass="30389">MQALVILGIVGFLAQLINGALGMGYGVTSTTFLLLAGSTPALASATVNLSQLGSQLASGVAHWGFGNVDWRVVPRIALPGAAGAFVGALLLSWLSAARAAPLMSSVLLGLGVYLLLRFTLRGTPRGNLGKPLRTGFLAPLGLVAGFMNSTGGGGWGPVGTTALLASGRLEPRKVIGSISVGEFAVVVAGSVGFAVGLGFGGIDFGWVAVMLLGGVLAAPVAAWLARIIPPRMLGALVGGLIIVTNVRVLIESDLLPLGAGAASALYAGVTLAWVLAVGFSWRAHRLDRALASKEPHVGVGE</sequence>
<comment type="similarity">
    <text evidence="2 6">Belongs to the 4-toluene sulfonate uptake permease (TSUP) (TC 2.A.102) family.</text>
</comment>
<feature type="transmembrane region" description="Helical" evidence="6">
    <location>
        <begin position="204"/>
        <end position="225"/>
    </location>
</feature>
<keyword evidence="4 6" id="KW-1133">Transmembrane helix</keyword>
<dbReference type="EMBL" id="RJMB01000020">
    <property type="protein sequence ID" value="RNL82832.1"/>
    <property type="molecule type" value="Genomic_DNA"/>
</dbReference>
<dbReference type="PANTHER" id="PTHR43701">
    <property type="entry name" value="MEMBRANE TRANSPORTER PROTEIN MJ0441-RELATED"/>
    <property type="match status" value="1"/>
</dbReference>
<dbReference type="Pfam" id="PF01925">
    <property type="entry name" value="TauE"/>
    <property type="match status" value="1"/>
</dbReference>
<feature type="transmembrane region" description="Helical" evidence="6">
    <location>
        <begin position="174"/>
        <end position="198"/>
    </location>
</feature>